<feature type="region of interest" description="Disordered" evidence="1">
    <location>
        <begin position="1"/>
        <end position="31"/>
    </location>
</feature>
<organism evidence="2 3">
    <name type="scientific">Dacryopinax primogenitus (strain DJM 731)</name>
    <name type="common">Brown rot fungus</name>
    <dbReference type="NCBI Taxonomy" id="1858805"/>
    <lineage>
        <taxon>Eukaryota</taxon>
        <taxon>Fungi</taxon>
        <taxon>Dikarya</taxon>
        <taxon>Basidiomycota</taxon>
        <taxon>Agaricomycotina</taxon>
        <taxon>Dacrymycetes</taxon>
        <taxon>Dacrymycetales</taxon>
        <taxon>Dacrymycetaceae</taxon>
        <taxon>Dacryopinax</taxon>
    </lineage>
</organism>
<dbReference type="GeneID" id="63687671"/>
<feature type="region of interest" description="Disordered" evidence="1">
    <location>
        <begin position="187"/>
        <end position="206"/>
    </location>
</feature>
<accession>M5G8N2</accession>
<dbReference type="EMBL" id="JH795862">
    <property type="protein sequence ID" value="EJU02192.1"/>
    <property type="molecule type" value="Genomic_DNA"/>
</dbReference>
<dbReference type="AlphaFoldDB" id="M5G8N2"/>
<name>M5G8N2_DACPD</name>
<proteinExistence type="predicted"/>
<evidence type="ECO:0000256" key="1">
    <source>
        <dbReference type="SAM" id="MobiDB-lite"/>
    </source>
</evidence>
<sequence>MTDVPDISAGSAFPNQVTDHDHPSRYNTFRTRPTSKQIALARLFVEHGAPNAERLHKDITMQEMREWLDQAAETTPMPATPTQLVLARHLVENGAPCADELKEGMTFNEMRQWLFKVQMAGNYFPRRSVPLGLARKQPSSNTQYELARRLADSAGIQLTFDPTNSTRGEVSDFIARCRVELLNQGKPAFIPSPEERDMPPSPGQKRKATYMGINIPENATKGSLSDLILAKQKELGVQWRVPGMNEEHMKEEEPMKE</sequence>
<dbReference type="Proteomes" id="UP000030653">
    <property type="component" value="Unassembled WGS sequence"/>
</dbReference>
<evidence type="ECO:0000313" key="2">
    <source>
        <dbReference type="EMBL" id="EJU02192.1"/>
    </source>
</evidence>
<keyword evidence="3" id="KW-1185">Reference proteome</keyword>
<evidence type="ECO:0000313" key="3">
    <source>
        <dbReference type="Proteomes" id="UP000030653"/>
    </source>
</evidence>
<gene>
    <name evidence="2" type="ORF">DACRYDRAFT_21930</name>
</gene>
<dbReference type="OrthoDB" id="3400080at2759"/>
<reference evidence="2 3" key="1">
    <citation type="journal article" date="2012" name="Science">
        <title>The Paleozoic origin of enzymatic lignin decomposition reconstructed from 31 fungal genomes.</title>
        <authorList>
            <person name="Floudas D."/>
            <person name="Binder M."/>
            <person name="Riley R."/>
            <person name="Barry K."/>
            <person name="Blanchette R.A."/>
            <person name="Henrissat B."/>
            <person name="Martinez A.T."/>
            <person name="Otillar R."/>
            <person name="Spatafora J.W."/>
            <person name="Yadav J.S."/>
            <person name="Aerts A."/>
            <person name="Benoit I."/>
            <person name="Boyd A."/>
            <person name="Carlson A."/>
            <person name="Copeland A."/>
            <person name="Coutinho P.M."/>
            <person name="de Vries R.P."/>
            <person name="Ferreira P."/>
            <person name="Findley K."/>
            <person name="Foster B."/>
            <person name="Gaskell J."/>
            <person name="Glotzer D."/>
            <person name="Gorecki P."/>
            <person name="Heitman J."/>
            <person name="Hesse C."/>
            <person name="Hori C."/>
            <person name="Igarashi K."/>
            <person name="Jurgens J.A."/>
            <person name="Kallen N."/>
            <person name="Kersten P."/>
            <person name="Kohler A."/>
            <person name="Kuees U."/>
            <person name="Kumar T.K.A."/>
            <person name="Kuo A."/>
            <person name="LaButti K."/>
            <person name="Larrondo L.F."/>
            <person name="Lindquist E."/>
            <person name="Ling A."/>
            <person name="Lombard V."/>
            <person name="Lucas S."/>
            <person name="Lundell T."/>
            <person name="Martin R."/>
            <person name="McLaughlin D.J."/>
            <person name="Morgenstern I."/>
            <person name="Morin E."/>
            <person name="Murat C."/>
            <person name="Nagy L.G."/>
            <person name="Nolan M."/>
            <person name="Ohm R.A."/>
            <person name="Patyshakuliyeva A."/>
            <person name="Rokas A."/>
            <person name="Ruiz-Duenas F.J."/>
            <person name="Sabat G."/>
            <person name="Salamov A."/>
            <person name="Samejima M."/>
            <person name="Schmutz J."/>
            <person name="Slot J.C."/>
            <person name="St John F."/>
            <person name="Stenlid J."/>
            <person name="Sun H."/>
            <person name="Sun S."/>
            <person name="Syed K."/>
            <person name="Tsang A."/>
            <person name="Wiebenga A."/>
            <person name="Young D."/>
            <person name="Pisabarro A."/>
            <person name="Eastwood D.C."/>
            <person name="Martin F."/>
            <person name="Cullen D."/>
            <person name="Grigoriev I.V."/>
            <person name="Hibbett D.S."/>
        </authorList>
    </citation>
    <scope>NUCLEOTIDE SEQUENCE [LARGE SCALE GENOMIC DNA]</scope>
    <source>
        <strain evidence="2 3">DJM-731 SS1</strain>
    </source>
</reference>
<dbReference type="RefSeq" id="XP_040629089.1">
    <property type="nucleotide sequence ID" value="XM_040772609.1"/>
</dbReference>
<protein>
    <submittedName>
        <fullName evidence="2">Uncharacterized protein</fullName>
    </submittedName>
</protein>
<dbReference type="HOGENOM" id="CLU_1081911_0_0_1"/>